<keyword evidence="8" id="KW-1133">Transmembrane helix</keyword>
<dbReference type="GO" id="GO:0009927">
    <property type="term" value="F:histidine phosphotransfer kinase activity"/>
    <property type="evidence" value="ECO:0007669"/>
    <property type="project" value="TreeGrafter"/>
</dbReference>
<sequence length="728" mass="77977">MTLRSHLLILVAVAVFPVLAFAGYVVVTLWQEQRAAYAESYLGNTRALAIAVDSETEGYSRALQGLVAESDPDNENSPRFVAAARRELATQPTWSSIAIADAGGKHAVGVGRNVYEPTAGFIDPSVLKAVVISGRPAVSGLVQSAAGATPVIQVVIPVVRGNAVTHVVAANVDATYWVRFLSGFTVPEAATVTLIDREGVIIARTLNNERWMGKRASNTFLGEIAKAPLEGKYRSTSLEGVPFQTAHRRARSGWIIGIGIPMSEIEAALHRPTIVMSGIALAALLLAVLAALYVGRRIALPVASLADSAQALARGAAPATLRSHGITEVEGANRAFAEASQLLNERQDALNESLARERQARTGAEGANRAKDEFLAMLGHELRNPLHAITAAMAVIDRVPPASPHAVRSREIVVRQAHHLTDLVDDLLDVARVTSGKIVLDRKLIELGRIVRRSVAVLQEAGRVGDHPVDLEIGEAWISGDETRIEQIAVNLVENAVKYTPPGRRIRVRVTTEGNEAVFEVSDEGEGIAPELLPRIFELFIQGERTLDRAQGGLGLGLTLVKNLVELHTGRVTAQSEGIGKGARFVVRLPRANAPEREVSDALAVDRDSRALRVLVVEDNADSAETLRTLLTLRGHEVDVAHDGPHAVERALATHPDVALVDIGLPIFDGFEVARQLRAAPGGDAIRLVALTGYGQPEDRKAASASGFDSFLVKPVDLNALSELLTRY</sequence>
<dbReference type="AlphaFoldDB" id="A0A6M4GWE8"/>
<dbReference type="InterPro" id="IPR003661">
    <property type="entry name" value="HisK_dim/P_dom"/>
</dbReference>
<dbReference type="Gene3D" id="6.10.340.10">
    <property type="match status" value="1"/>
</dbReference>
<dbReference type="CDD" id="cd12915">
    <property type="entry name" value="PDC2_DGC_like"/>
    <property type="match status" value="1"/>
</dbReference>
<dbReference type="Gene3D" id="3.30.565.10">
    <property type="entry name" value="Histidine kinase-like ATPase, C-terminal domain"/>
    <property type="match status" value="1"/>
</dbReference>
<dbReference type="SUPFAM" id="SSF47384">
    <property type="entry name" value="Homodimeric domain of signal transducing histidine kinase"/>
    <property type="match status" value="1"/>
</dbReference>
<dbReference type="PANTHER" id="PTHR43047">
    <property type="entry name" value="TWO-COMPONENT HISTIDINE PROTEIN KINASE"/>
    <property type="match status" value="1"/>
</dbReference>
<organism evidence="12 13">
    <name type="scientific">Usitatibacter rugosus</name>
    <dbReference type="NCBI Taxonomy" id="2732067"/>
    <lineage>
        <taxon>Bacteria</taxon>
        <taxon>Pseudomonadati</taxon>
        <taxon>Pseudomonadota</taxon>
        <taxon>Betaproteobacteria</taxon>
        <taxon>Nitrosomonadales</taxon>
        <taxon>Usitatibacteraceae</taxon>
        <taxon>Usitatibacter</taxon>
    </lineage>
</organism>
<evidence type="ECO:0000313" key="13">
    <source>
        <dbReference type="Proteomes" id="UP000501534"/>
    </source>
</evidence>
<feature type="modified residue" description="4-aspartylphosphate" evidence="7">
    <location>
        <position position="662"/>
    </location>
</feature>
<dbReference type="GO" id="GO:0005886">
    <property type="term" value="C:plasma membrane"/>
    <property type="evidence" value="ECO:0007669"/>
    <property type="project" value="UniProtKB-SubCell"/>
</dbReference>
<evidence type="ECO:0000256" key="4">
    <source>
        <dbReference type="ARBA" id="ARBA00022553"/>
    </source>
</evidence>
<dbReference type="Pfam" id="PF00072">
    <property type="entry name" value="Response_reg"/>
    <property type="match status" value="1"/>
</dbReference>
<dbReference type="Gene3D" id="1.10.287.130">
    <property type="match status" value="1"/>
</dbReference>
<dbReference type="PROSITE" id="PS50109">
    <property type="entry name" value="HIS_KIN"/>
    <property type="match status" value="1"/>
</dbReference>
<dbReference type="InterPro" id="IPR036097">
    <property type="entry name" value="HisK_dim/P_sf"/>
</dbReference>
<dbReference type="InterPro" id="IPR005467">
    <property type="entry name" value="His_kinase_dom"/>
</dbReference>
<dbReference type="EMBL" id="CP053069">
    <property type="protein sequence ID" value="QJR11332.1"/>
    <property type="molecule type" value="Genomic_DNA"/>
</dbReference>
<dbReference type="PANTHER" id="PTHR43047:SF72">
    <property type="entry name" value="OSMOSENSING HISTIDINE PROTEIN KINASE SLN1"/>
    <property type="match status" value="1"/>
</dbReference>
<keyword evidence="8" id="KW-0472">Membrane</keyword>
<evidence type="ECO:0000259" key="10">
    <source>
        <dbReference type="PROSITE" id="PS50110"/>
    </source>
</evidence>
<dbReference type="SMART" id="SM00387">
    <property type="entry name" value="HATPase_c"/>
    <property type="match status" value="1"/>
</dbReference>
<feature type="domain" description="HAMP" evidence="11">
    <location>
        <begin position="296"/>
        <end position="348"/>
    </location>
</feature>
<dbReference type="FunFam" id="3.30.565.10:FF:000006">
    <property type="entry name" value="Sensor histidine kinase WalK"/>
    <property type="match status" value="1"/>
</dbReference>
<dbReference type="CDD" id="cd17580">
    <property type="entry name" value="REC_2_DhkD-like"/>
    <property type="match status" value="1"/>
</dbReference>
<name>A0A6M4GWE8_9PROT</name>
<dbReference type="CDD" id="cd00075">
    <property type="entry name" value="HATPase"/>
    <property type="match status" value="1"/>
</dbReference>
<comment type="subcellular location">
    <subcellularLocation>
        <location evidence="2">Cell inner membrane</location>
        <topology evidence="2">Multi-pass membrane protein</topology>
    </subcellularLocation>
</comment>
<dbReference type="GO" id="GO:0000155">
    <property type="term" value="F:phosphorelay sensor kinase activity"/>
    <property type="evidence" value="ECO:0007669"/>
    <property type="project" value="InterPro"/>
</dbReference>
<dbReference type="InterPro" id="IPR036890">
    <property type="entry name" value="HATPase_C_sf"/>
</dbReference>
<evidence type="ECO:0000256" key="3">
    <source>
        <dbReference type="ARBA" id="ARBA00012438"/>
    </source>
</evidence>
<evidence type="ECO:0000256" key="7">
    <source>
        <dbReference type="PROSITE-ProRule" id="PRU00169"/>
    </source>
</evidence>
<evidence type="ECO:0000259" key="9">
    <source>
        <dbReference type="PROSITE" id="PS50109"/>
    </source>
</evidence>
<keyword evidence="5 12" id="KW-0808">Transferase</keyword>
<dbReference type="PRINTS" id="PR00344">
    <property type="entry name" value="BCTRLSENSOR"/>
</dbReference>
<dbReference type="CDD" id="cd00082">
    <property type="entry name" value="HisKA"/>
    <property type="match status" value="1"/>
</dbReference>
<dbReference type="PROSITE" id="PS50885">
    <property type="entry name" value="HAMP"/>
    <property type="match status" value="1"/>
</dbReference>
<dbReference type="Pfam" id="PF00512">
    <property type="entry name" value="HisKA"/>
    <property type="match status" value="1"/>
</dbReference>
<comment type="catalytic activity">
    <reaction evidence="1">
        <text>ATP + protein L-histidine = ADP + protein N-phospho-L-histidine.</text>
        <dbReference type="EC" id="2.7.13.3"/>
    </reaction>
</comment>
<accession>A0A6M4GWE8</accession>
<evidence type="ECO:0000259" key="11">
    <source>
        <dbReference type="PROSITE" id="PS50885"/>
    </source>
</evidence>
<keyword evidence="8" id="KW-0812">Transmembrane</keyword>
<dbReference type="PROSITE" id="PS50110">
    <property type="entry name" value="RESPONSE_REGULATORY"/>
    <property type="match status" value="1"/>
</dbReference>
<reference evidence="12 13" key="1">
    <citation type="submission" date="2020-04" db="EMBL/GenBank/DDBJ databases">
        <title>Usitatibacter rugosus gen. nov., sp. nov. and Usitatibacter palustris sp. nov., novel members of Usitatibacteraceae fam. nov. within the order Nitrosomonadales isolated from soil.</title>
        <authorList>
            <person name="Huber K.J."/>
            <person name="Neumann-Schaal M."/>
            <person name="Geppert A."/>
            <person name="Luckner M."/>
            <person name="Wanner G."/>
            <person name="Overmann J."/>
        </authorList>
    </citation>
    <scope>NUCLEOTIDE SEQUENCE [LARGE SCALE GENOMIC DNA]</scope>
    <source>
        <strain evidence="12 13">0125_3</strain>
    </source>
</reference>
<evidence type="ECO:0000256" key="1">
    <source>
        <dbReference type="ARBA" id="ARBA00000085"/>
    </source>
</evidence>
<dbReference type="SMART" id="SM00448">
    <property type="entry name" value="REC"/>
    <property type="match status" value="1"/>
</dbReference>
<keyword evidence="4 7" id="KW-0597">Phosphoprotein</keyword>
<evidence type="ECO:0000256" key="8">
    <source>
        <dbReference type="SAM" id="Phobius"/>
    </source>
</evidence>
<feature type="domain" description="Histidine kinase" evidence="9">
    <location>
        <begin position="377"/>
        <end position="593"/>
    </location>
</feature>
<dbReference type="InterPro" id="IPR003594">
    <property type="entry name" value="HATPase_dom"/>
</dbReference>
<evidence type="ECO:0000313" key="12">
    <source>
        <dbReference type="EMBL" id="QJR11332.1"/>
    </source>
</evidence>
<keyword evidence="6 12" id="KW-0418">Kinase</keyword>
<dbReference type="InterPro" id="IPR003660">
    <property type="entry name" value="HAMP_dom"/>
</dbReference>
<gene>
    <name evidence="12" type="primary">rcsC_19</name>
    <name evidence="12" type="ORF">DSM104443_02407</name>
</gene>
<dbReference type="SMART" id="SM00388">
    <property type="entry name" value="HisKA"/>
    <property type="match status" value="1"/>
</dbReference>
<dbReference type="InterPro" id="IPR011006">
    <property type="entry name" value="CheY-like_superfamily"/>
</dbReference>
<feature type="transmembrane region" description="Helical" evidence="8">
    <location>
        <begin position="274"/>
        <end position="294"/>
    </location>
</feature>
<feature type="domain" description="Response regulatory" evidence="10">
    <location>
        <begin position="613"/>
        <end position="728"/>
    </location>
</feature>
<dbReference type="RefSeq" id="WP_171092594.1">
    <property type="nucleotide sequence ID" value="NZ_CP053069.1"/>
</dbReference>
<dbReference type="InterPro" id="IPR004358">
    <property type="entry name" value="Sig_transdc_His_kin-like_C"/>
</dbReference>
<dbReference type="SUPFAM" id="SSF52172">
    <property type="entry name" value="CheY-like"/>
    <property type="match status" value="1"/>
</dbReference>
<dbReference type="SUPFAM" id="SSF55874">
    <property type="entry name" value="ATPase domain of HSP90 chaperone/DNA topoisomerase II/histidine kinase"/>
    <property type="match status" value="1"/>
</dbReference>
<dbReference type="InterPro" id="IPR001789">
    <property type="entry name" value="Sig_transdc_resp-reg_receiver"/>
</dbReference>
<protein>
    <recommendedName>
        <fullName evidence="3">histidine kinase</fullName>
        <ecNumber evidence="3">2.7.13.3</ecNumber>
    </recommendedName>
</protein>
<dbReference type="Gene3D" id="3.30.450.20">
    <property type="entry name" value="PAS domain"/>
    <property type="match status" value="1"/>
</dbReference>
<dbReference type="Pfam" id="PF02518">
    <property type="entry name" value="HATPase_c"/>
    <property type="match status" value="1"/>
</dbReference>
<evidence type="ECO:0000256" key="2">
    <source>
        <dbReference type="ARBA" id="ARBA00004429"/>
    </source>
</evidence>
<evidence type="ECO:0000256" key="5">
    <source>
        <dbReference type="ARBA" id="ARBA00022679"/>
    </source>
</evidence>
<dbReference type="EC" id="2.7.13.3" evidence="3"/>
<evidence type="ECO:0000256" key="6">
    <source>
        <dbReference type="ARBA" id="ARBA00022777"/>
    </source>
</evidence>
<dbReference type="KEGG" id="uru:DSM104443_02407"/>
<dbReference type="Gene3D" id="3.40.50.2300">
    <property type="match status" value="1"/>
</dbReference>
<proteinExistence type="predicted"/>
<keyword evidence="13" id="KW-1185">Reference proteome</keyword>
<dbReference type="Proteomes" id="UP000501534">
    <property type="component" value="Chromosome"/>
</dbReference>